<gene>
    <name evidence="1" type="ORF">HD556DRAFT_304363</name>
</gene>
<reference evidence="1" key="1">
    <citation type="journal article" date="2020" name="New Phytol.">
        <title>Comparative genomics reveals dynamic genome evolution in host specialist ectomycorrhizal fungi.</title>
        <authorList>
            <person name="Lofgren L.A."/>
            <person name="Nguyen N.H."/>
            <person name="Vilgalys R."/>
            <person name="Ruytinx J."/>
            <person name="Liao H.L."/>
            <person name="Branco S."/>
            <person name="Kuo A."/>
            <person name="LaButti K."/>
            <person name="Lipzen A."/>
            <person name="Andreopoulos W."/>
            <person name="Pangilinan J."/>
            <person name="Riley R."/>
            <person name="Hundley H."/>
            <person name="Na H."/>
            <person name="Barry K."/>
            <person name="Grigoriev I.V."/>
            <person name="Stajich J.E."/>
            <person name="Kennedy P.G."/>
        </authorList>
    </citation>
    <scope>NUCLEOTIDE SEQUENCE</scope>
    <source>
        <strain evidence="1">S12</strain>
    </source>
</reference>
<keyword evidence="2" id="KW-1185">Reference proteome</keyword>
<name>A0A9P7DYG5_9AGAM</name>
<dbReference type="Proteomes" id="UP000719766">
    <property type="component" value="Unassembled WGS sequence"/>
</dbReference>
<protein>
    <submittedName>
        <fullName evidence="1">Uncharacterized protein</fullName>
    </submittedName>
</protein>
<dbReference type="GeneID" id="64603975"/>
<evidence type="ECO:0000313" key="2">
    <source>
        <dbReference type="Proteomes" id="UP000719766"/>
    </source>
</evidence>
<dbReference type="EMBL" id="JABBWE010000002">
    <property type="protein sequence ID" value="KAG1806275.1"/>
    <property type="molecule type" value="Genomic_DNA"/>
</dbReference>
<dbReference type="RefSeq" id="XP_041166746.1">
    <property type="nucleotide sequence ID" value="XM_041310211.1"/>
</dbReference>
<organism evidence="1 2">
    <name type="scientific">Suillus plorans</name>
    <dbReference type="NCBI Taxonomy" id="116603"/>
    <lineage>
        <taxon>Eukaryota</taxon>
        <taxon>Fungi</taxon>
        <taxon>Dikarya</taxon>
        <taxon>Basidiomycota</taxon>
        <taxon>Agaricomycotina</taxon>
        <taxon>Agaricomycetes</taxon>
        <taxon>Agaricomycetidae</taxon>
        <taxon>Boletales</taxon>
        <taxon>Suillineae</taxon>
        <taxon>Suillaceae</taxon>
        <taxon>Suillus</taxon>
    </lineage>
</organism>
<comment type="caution">
    <text evidence="1">The sequence shown here is derived from an EMBL/GenBank/DDBJ whole genome shotgun (WGS) entry which is preliminary data.</text>
</comment>
<sequence length="141" mass="16043">MIHRLLHYSRCSIVVVCIANCSHLLQGWTCLNRTSVHQEPPDKLVLLRGSSSACFNIPSLMSASTSRKESKSGPVNNVINNQIQSNSFTRWRILVQMISHAGQTRGIRNPYLLLESKETQRRHTTFLIRKAFGSMEVDMME</sequence>
<evidence type="ECO:0000313" key="1">
    <source>
        <dbReference type="EMBL" id="KAG1806275.1"/>
    </source>
</evidence>
<dbReference type="AlphaFoldDB" id="A0A9P7DYG5"/>
<accession>A0A9P7DYG5</accession>
<proteinExistence type="predicted"/>